<dbReference type="Proteomes" id="UP000007127">
    <property type="component" value="Plasmid"/>
</dbReference>
<geneLocation type="plasmid" evidence="2"/>
<gene>
    <name evidence="1" type="ORF">TH3_21798</name>
</gene>
<dbReference type="KEGG" id="txi:TH3_21798"/>
<evidence type="ECO:0000313" key="1">
    <source>
        <dbReference type="EMBL" id="AJD54432.1"/>
    </source>
</evidence>
<accession>A0AB72UJZ8</accession>
<reference evidence="1 2" key="1">
    <citation type="journal article" date="2012" name="J. Bacteriol.">
        <title>Genome sequence of Thalassospira xiamenensis type strain M-5.</title>
        <authorList>
            <person name="Lai Q."/>
            <person name="Shao Z."/>
        </authorList>
    </citation>
    <scope>NUCLEOTIDE SEQUENCE [LARGE SCALE GENOMIC DNA]</scope>
    <source>
        <strain evidence="1 2">M-5</strain>
    </source>
</reference>
<evidence type="ECO:0000313" key="2">
    <source>
        <dbReference type="Proteomes" id="UP000007127"/>
    </source>
</evidence>
<proteinExistence type="predicted"/>
<name>A0AB72UJZ8_9PROT</name>
<keyword evidence="1" id="KW-0614">Plasmid</keyword>
<dbReference type="AlphaFoldDB" id="A0AB72UJZ8"/>
<sequence length="369" mass="41389">MEVEEIKAIAIALNHGQIDGMITNLAMLLSISDSAVCQWINGKTKPAAQTARFMRMMYHLYVEQNVNRKSSLYADALMMSLRPVIMSQENMEEEVTHTRRHRASEFLKVQGAEARIRQVMMQYSSAKNALRLGITIGLPEMSRAEQKAGIIDRHKEIELIDIASSALLDTIAGLQEYSVLVALSEEVVQRAITQENIDELTLRANLSVRKVDLMFANSSRVWSWSPYVEYAVSSLGIQLHKAKTEPLESKQVSPTEYSTIEESTLLPYSMGNSTVPEYVENGNIWLFNTERSDEEVGAISKVATDNIEKSGYRPEACYLANQARLEECPHNKAHAQAWQEAESAVSMWIDEHGLPPLASDETLCYQGTV</sequence>
<protein>
    <recommendedName>
        <fullName evidence="3">XRE family transcriptional regulator</fullName>
    </recommendedName>
</protein>
<evidence type="ECO:0008006" key="3">
    <source>
        <dbReference type="Google" id="ProtNLM"/>
    </source>
</evidence>
<organism evidence="1 2">
    <name type="scientific">Thalassospira xiamenensis M-5 = DSM 17429</name>
    <dbReference type="NCBI Taxonomy" id="1123366"/>
    <lineage>
        <taxon>Bacteria</taxon>
        <taxon>Pseudomonadati</taxon>
        <taxon>Pseudomonadota</taxon>
        <taxon>Alphaproteobacteria</taxon>
        <taxon>Rhodospirillales</taxon>
        <taxon>Thalassospiraceae</taxon>
        <taxon>Thalassospira</taxon>
    </lineage>
</organism>
<dbReference type="EMBL" id="CP004389">
    <property type="protein sequence ID" value="AJD54432.1"/>
    <property type="molecule type" value="Genomic_DNA"/>
</dbReference>